<feature type="compositionally biased region" description="Low complexity" evidence="3">
    <location>
        <begin position="547"/>
        <end position="563"/>
    </location>
</feature>
<feature type="compositionally biased region" description="Low complexity" evidence="3">
    <location>
        <begin position="594"/>
        <end position="603"/>
    </location>
</feature>
<sequence length="686" mass="77062">MPRRKATDGPAQPKPPRSRRKKVVPEEPKPDAFDPMTNYGMEGMDPNMYGHHPEYGYSGYGHPPPFPGPESSNSHYGVPPGPPGNQMLSHLSLENNKITKFRNLNIMFFRMRGQATLPQQIGNGVSPLEFRIHDMNRRLYIFSTTGVAESDQQQWWDAFSHEFFDDECKLWFVIGSESTPFHERERYIVTRQYIPKFFRSIFDSGMKELQYVLRGASRECTLANGHPAYENESVLQITKYDQTSHVEINTEGKLYVEFTPFDEVMNYRIKAWTLELRRSDEYSYNPVTKEFRLETPTAEQENQPRMGFFKPTLNLMTMLKVLEPMQSFMSTAKSSPQLSPREIMKRVMFQQECNRYQRHQQLQHMSKCFYSNFKIHIYIILGQQQQQIMQMPPPEPEKPKPTRKRQRKPAANPRGSKKATAAAQAAAAQAAAASNGVPPAIPNAAPANNPPFSQNPMNPQFSQMSYPDVMVVGEPSMMGSDFGEGDERTISRVENTQYDPNAMQMQSLGQAPTSSMNGRNMAMPPPAMPPPQHHPGRPPPGPPQHMPPHSMGSQMPTSMHNPMHMPPGPMPSHGGMHSMPSSMANPMPPPQMPPQTMSNQMPRNPMPPPMAMPPPQHVMPGQMPGSMPNMMGGGIPPMSMSSQMPNPMQSQMPGGMPMSQMPPPSYTYGGPPSQWPPPANSAMITG</sequence>
<dbReference type="Pfam" id="PF01803">
    <property type="entry name" value="LIM_bind"/>
    <property type="match status" value="1"/>
</dbReference>
<evidence type="ECO:0000256" key="3">
    <source>
        <dbReference type="SAM" id="MobiDB-lite"/>
    </source>
</evidence>
<feature type="region of interest" description="Disordered" evidence="3">
    <location>
        <begin position="649"/>
        <end position="686"/>
    </location>
</feature>
<dbReference type="GO" id="GO:0045944">
    <property type="term" value="P:positive regulation of transcription by RNA polymerase II"/>
    <property type="evidence" value="ECO:0000318"/>
    <property type="project" value="GO_Central"/>
</dbReference>
<feature type="compositionally biased region" description="Low complexity" evidence="3">
    <location>
        <begin position="571"/>
        <end position="585"/>
    </location>
</feature>
<feature type="region of interest" description="Disordered" evidence="3">
    <location>
        <begin position="509"/>
        <end position="611"/>
    </location>
</feature>
<name>A8XRD0_CAEBR</name>
<dbReference type="GO" id="GO:0003712">
    <property type="term" value="F:transcription coregulator activity"/>
    <property type="evidence" value="ECO:0000318"/>
    <property type="project" value="GO_Central"/>
</dbReference>
<gene>
    <name evidence="7" type="primary">ldb-1</name>
    <name evidence="5" type="synonym">Cbr-ldb-1</name>
    <name evidence="7" type="ORF">CBG17513</name>
    <name evidence="5" type="ORF">CBG_17513</name>
</gene>
<feature type="region of interest" description="Disordered" evidence="3">
    <location>
        <begin position="387"/>
        <end position="463"/>
    </location>
</feature>
<dbReference type="eggNOG" id="KOG2181">
    <property type="taxonomic scope" value="Eukaryota"/>
</dbReference>
<feature type="domain" description="LIM interaction" evidence="4">
    <location>
        <begin position="468"/>
        <end position="507"/>
    </location>
</feature>
<dbReference type="FunCoup" id="A8XRD0">
    <property type="interactions" value="1437"/>
</dbReference>
<evidence type="ECO:0000313" key="7">
    <source>
        <dbReference type="WormBase" id="CBG17513"/>
    </source>
</evidence>
<feature type="compositionally biased region" description="Low complexity" evidence="3">
    <location>
        <begin position="442"/>
        <end position="451"/>
    </location>
</feature>
<evidence type="ECO:0000259" key="4">
    <source>
        <dbReference type="PROSITE" id="PS51957"/>
    </source>
</evidence>
<dbReference type="STRING" id="6238.A8XRD0"/>
<dbReference type="GO" id="GO:0005634">
    <property type="term" value="C:nucleus"/>
    <property type="evidence" value="ECO:0000318"/>
    <property type="project" value="GO_Central"/>
</dbReference>
<dbReference type="GO" id="GO:0000122">
    <property type="term" value="P:negative regulation of transcription by RNA polymerase II"/>
    <property type="evidence" value="ECO:0000318"/>
    <property type="project" value="GO_Central"/>
</dbReference>
<dbReference type="Proteomes" id="UP000008549">
    <property type="component" value="Unassembled WGS sequence"/>
</dbReference>
<dbReference type="OMA" id="NYRIKAW"/>
<dbReference type="InterPro" id="IPR001611">
    <property type="entry name" value="Leu-rich_rpt"/>
</dbReference>
<dbReference type="InterPro" id="IPR029005">
    <property type="entry name" value="LIM-bd/SEUSS"/>
</dbReference>
<keyword evidence="6" id="KW-1185">Reference proteome</keyword>
<evidence type="ECO:0000313" key="5">
    <source>
        <dbReference type="EMBL" id="CAP35149.2"/>
    </source>
</evidence>
<dbReference type="Pfam" id="PF17916">
    <property type="entry name" value="LID"/>
    <property type="match status" value="1"/>
</dbReference>
<comment type="similarity">
    <text evidence="1 2">Belongs to the LDB family.</text>
</comment>
<dbReference type="GO" id="GO:0005667">
    <property type="term" value="C:transcription regulator complex"/>
    <property type="evidence" value="ECO:0000318"/>
    <property type="project" value="GO_Central"/>
</dbReference>
<evidence type="ECO:0000256" key="1">
    <source>
        <dbReference type="ARBA" id="ARBA00006928"/>
    </source>
</evidence>
<dbReference type="PROSITE" id="PS51957">
    <property type="entry name" value="LID"/>
    <property type="match status" value="1"/>
</dbReference>
<feature type="compositionally biased region" description="Basic and acidic residues" evidence="3">
    <location>
        <begin position="23"/>
        <end position="32"/>
    </location>
</feature>
<proteinExistence type="inferred from homology"/>
<accession>A8XRD0</accession>
<dbReference type="GO" id="GO:0007399">
    <property type="term" value="P:nervous system development"/>
    <property type="evidence" value="ECO:0000318"/>
    <property type="project" value="GO_Central"/>
</dbReference>
<dbReference type="PANTHER" id="PTHR10378">
    <property type="entry name" value="LIM DOMAIN-BINDING PROTEIN"/>
    <property type="match status" value="1"/>
</dbReference>
<feature type="compositionally biased region" description="Low complexity" evidence="3">
    <location>
        <begin position="649"/>
        <end position="659"/>
    </location>
</feature>
<dbReference type="GO" id="GO:0030274">
    <property type="term" value="F:LIM domain binding"/>
    <property type="evidence" value="ECO:0007669"/>
    <property type="project" value="UniProtKB-UniRule"/>
</dbReference>
<reference evidence="5 6" key="2">
    <citation type="journal article" date="2011" name="PLoS Genet.">
        <title>Caenorhabditis briggsae recombinant inbred line genotypes reveal inter-strain incompatibility and the evolution of recombination.</title>
        <authorList>
            <person name="Ross J.A."/>
            <person name="Koboldt D.C."/>
            <person name="Staisch J.E."/>
            <person name="Chamberlin H.M."/>
            <person name="Gupta B.P."/>
            <person name="Miller R.D."/>
            <person name="Baird S.E."/>
            <person name="Haag E.S."/>
        </authorList>
    </citation>
    <scope>NUCLEOTIDE SEQUENCE [LARGE SCALE GENOMIC DNA]</scope>
    <source>
        <strain evidence="5 6">AF16</strain>
    </source>
</reference>
<evidence type="ECO:0000256" key="2">
    <source>
        <dbReference type="PROSITE-ProRule" id="PRU01302"/>
    </source>
</evidence>
<feature type="compositionally biased region" description="Pro residues" evidence="3">
    <location>
        <begin position="523"/>
        <end position="546"/>
    </location>
</feature>
<dbReference type="HOGENOM" id="CLU_434933_0_0_1"/>
<dbReference type="WormBase" id="CBG17513">
    <property type="protein sequence ID" value="CBP39356"/>
    <property type="gene ID" value="WBGene00037118"/>
    <property type="gene designation" value="Cbr-ldb-1"/>
</dbReference>
<dbReference type="InterPro" id="IPR041363">
    <property type="entry name" value="LID"/>
</dbReference>
<dbReference type="PROSITE" id="PS51450">
    <property type="entry name" value="LRR"/>
    <property type="match status" value="1"/>
</dbReference>
<organism evidence="5 6">
    <name type="scientific">Caenorhabditis briggsae</name>
    <dbReference type="NCBI Taxonomy" id="6238"/>
    <lineage>
        <taxon>Eukaryota</taxon>
        <taxon>Metazoa</taxon>
        <taxon>Ecdysozoa</taxon>
        <taxon>Nematoda</taxon>
        <taxon>Chromadorea</taxon>
        <taxon>Rhabditida</taxon>
        <taxon>Rhabditina</taxon>
        <taxon>Rhabditomorpha</taxon>
        <taxon>Rhabditoidea</taxon>
        <taxon>Rhabditidae</taxon>
        <taxon>Peloderinae</taxon>
        <taxon>Caenorhabditis</taxon>
    </lineage>
</organism>
<feature type="compositionally biased region" description="Polar residues" evidence="3">
    <location>
        <begin position="452"/>
        <end position="463"/>
    </location>
</feature>
<dbReference type="InParanoid" id="A8XRD0"/>
<feature type="region of interest" description="Disordered" evidence="3">
    <location>
        <begin position="1"/>
        <end position="40"/>
    </location>
</feature>
<reference evidence="5 6" key="1">
    <citation type="journal article" date="2003" name="PLoS Biol.">
        <title>The genome sequence of Caenorhabditis briggsae: a platform for comparative genomics.</title>
        <authorList>
            <person name="Stein L.D."/>
            <person name="Bao Z."/>
            <person name="Blasiar D."/>
            <person name="Blumenthal T."/>
            <person name="Brent M.R."/>
            <person name="Chen N."/>
            <person name="Chinwalla A."/>
            <person name="Clarke L."/>
            <person name="Clee C."/>
            <person name="Coghlan A."/>
            <person name="Coulson A."/>
            <person name="D'Eustachio P."/>
            <person name="Fitch D.H."/>
            <person name="Fulton L.A."/>
            <person name="Fulton R.E."/>
            <person name="Griffiths-Jones S."/>
            <person name="Harris T.W."/>
            <person name="Hillier L.W."/>
            <person name="Kamath R."/>
            <person name="Kuwabara P.E."/>
            <person name="Mardis E.R."/>
            <person name="Marra M.A."/>
            <person name="Miner T.L."/>
            <person name="Minx P."/>
            <person name="Mullikin J.C."/>
            <person name="Plumb R.W."/>
            <person name="Rogers J."/>
            <person name="Schein J.E."/>
            <person name="Sohrmann M."/>
            <person name="Spieth J."/>
            <person name="Stajich J.E."/>
            <person name="Wei C."/>
            <person name="Willey D."/>
            <person name="Wilson R.K."/>
            <person name="Durbin R."/>
            <person name="Waterston R.H."/>
        </authorList>
    </citation>
    <scope>NUCLEOTIDE SEQUENCE [LARGE SCALE GENOMIC DNA]</scope>
    <source>
        <strain evidence="5 6">AF16</strain>
    </source>
</reference>
<dbReference type="AlphaFoldDB" id="A8XRD0"/>
<feature type="compositionally biased region" description="Low complexity" evidence="3">
    <location>
        <begin position="419"/>
        <end position="433"/>
    </location>
</feature>
<dbReference type="EMBL" id="HE600959">
    <property type="protein sequence ID" value="CAP35149.2"/>
    <property type="molecule type" value="Genomic_DNA"/>
</dbReference>
<protein>
    <submittedName>
        <fullName evidence="5">Protein CBR-LDB-1</fullName>
    </submittedName>
</protein>
<evidence type="ECO:0000313" key="6">
    <source>
        <dbReference type="Proteomes" id="UP000008549"/>
    </source>
</evidence>